<dbReference type="Proteomes" id="UP001165960">
    <property type="component" value="Unassembled WGS sequence"/>
</dbReference>
<proteinExistence type="predicted"/>
<evidence type="ECO:0000313" key="2">
    <source>
        <dbReference type="Proteomes" id="UP001165960"/>
    </source>
</evidence>
<organism evidence="1 2">
    <name type="scientific">Entomophthora muscae</name>
    <dbReference type="NCBI Taxonomy" id="34485"/>
    <lineage>
        <taxon>Eukaryota</taxon>
        <taxon>Fungi</taxon>
        <taxon>Fungi incertae sedis</taxon>
        <taxon>Zoopagomycota</taxon>
        <taxon>Entomophthoromycotina</taxon>
        <taxon>Entomophthoromycetes</taxon>
        <taxon>Entomophthorales</taxon>
        <taxon>Entomophthoraceae</taxon>
        <taxon>Entomophthora</taxon>
    </lineage>
</organism>
<sequence length="85" mass="8795">MQGYTGSSNSEASLYGHFQPTGPSPNTTQECVLSPASSSMALFAHHPQAAANPNHISTMASGTSQLSQGATCHGKYHNAGNYLAK</sequence>
<comment type="caution">
    <text evidence="1">The sequence shown here is derived from an EMBL/GenBank/DDBJ whole genome shotgun (WGS) entry which is preliminary data.</text>
</comment>
<accession>A0ACC2UFN3</accession>
<keyword evidence="2" id="KW-1185">Reference proteome</keyword>
<reference evidence="1" key="1">
    <citation type="submission" date="2022-04" db="EMBL/GenBank/DDBJ databases">
        <title>Genome of the entomopathogenic fungus Entomophthora muscae.</title>
        <authorList>
            <person name="Elya C."/>
            <person name="Lovett B.R."/>
            <person name="Lee E."/>
            <person name="Macias A.M."/>
            <person name="Hajek A.E."/>
            <person name="De Bivort B.L."/>
            <person name="Kasson M.T."/>
            <person name="De Fine Licht H.H."/>
            <person name="Stajich J.E."/>
        </authorList>
    </citation>
    <scope>NUCLEOTIDE SEQUENCE</scope>
    <source>
        <strain evidence="1">Berkeley</strain>
    </source>
</reference>
<protein>
    <submittedName>
        <fullName evidence="1">Uncharacterized protein</fullName>
    </submittedName>
</protein>
<evidence type="ECO:0000313" key="1">
    <source>
        <dbReference type="EMBL" id="KAJ9085551.1"/>
    </source>
</evidence>
<dbReference type="EMBL" id="QTSX02000756">
    <property type="protein sequence ID" value="KAJ9085551.1"/>
    <property type="molecule type" value="Genomic_DNA"/>
</dbReference>
<name>A0ACC2UFN3_9FUNG</name>
<gene>
    <name evidence="1" type="ORF">DSO57_1012788</name>
</gene>